<dbReference type="PATRIC" id="fig|324602.8.peg.3113"/>
<evidence type="ECO:0000313" key="3">
    <source>
        <dbReference type="Proteomes" id="UP000002008"/>
    </source>
</evidence>
<dbReference type="FunFam" id="2.30.30.140:FF:000022">
    <property type="entry name" value="Hydrogenase assembly chaperone HybG"/>
    <property type="match status" value="1"/>
</dbReference>
<keyword evidence="3" id="KW-1185">Reference proteome</keyword>
<dbReference type="HOGENOM" id="CLU_159381_1_0_0"/>
<reference evidence="3" key="1">
    <citation type="journal article" date="2011" name="BMC Genomics">
        <title>Complete genome sequence of the filamentous anoxygenic phototrophic bacterium Chloroflexus aurantiacus.</title>
        <authorList>
            <person name="Tang K.H."/>
            <person name="Barry K."/>
            <person name="Chertkov O."/>
            <person name="Dalin E."/>
            <person name="Han C.S."/>
            <person name="Hauser L.J."/>
            <person name="Honchak B.M."/>
            <person name="Karbach L.E."/>
            <person name="Land M.L."/>
            <person name="Lapidus A."/>
            <person name="Larimer F.W."/>
            <person name="Mikhailova N."/>
            <person name="Pitluck S."/>
            <person name="Pierson B.K."/>
            <person name="Blankenship R.E."/>
        </authorList>
    </citation>
    <scope>NUCLEOTIDE SEQUENCE [LARGE SCALE GENOMIC DNA]</scope>
    <source>
        <strain evidence="3">ATCC 29366 / DSM 635 / J-10-fl</strain>
    </source>
</reference>
<dbReference type="Gene3D" id="2.30.30.140">
    <property type="match status" value="1"/>
</dbReference>
<dbReference type="PANTHER" id="PTHR35177:SF2">
    <property type="entry name" value="HYDROGENASE MATURATION FACTOR HYBG"/>
    <property type="match status" value="1"/>
</dbReference>
<dbReference type="PANTHER" id="PTHR35177">
    <property type="entry name" value="HYDROGENASE MATURATION FACTOR HYBG"/>
    <property type="match status" value="1"/>
</dbReference>
<proteinExistence type="inferred from homology"/>
<dbReference type="RefSeq" id="WP_012258619.1">
    <property type="nucleotide sequence ID" value="NC_010175.1"/>
</dbReference>
<dbReference type="AlphaFoldDB" id="A9WK88"/>
<dbReference type="InterPro" id="IPR001109">
    <property type="entry name" value="Hydrogenase_HupF/HypC"/>
</dbReference>
<evidence type="ECO:0000256" key="1">
    <source>
        <dbReference type="ARBA" id="ARBA00006018"/>
    </source>
</evidence>
<dbReference type="NCBIfam" id="TIGR00074">
    <property type="entry name" value="hypC_hupF"/>
    <property type="match status" value="1"/>
</dbReference>
<sequence>MCLGIPGRIIEIYDNGLTRMGKVDFNGIVKEVCLAYLPELQVGDYTIVHVGFAITRLDEESARETLALFQSLGVLEEELNPTAEDQHEVS</sequence>
<dbReference type="GO" id="GO:1902670">
    <property type="term" value="F:carbon dioxide binding"/>
    <property type="evidence" value="ECO:0000318"/>
    <property type="project" value="GO_Central"/>
</dbReference>
<dbReference type="SUPFAM" id="SSF159127">
    <property type="entry name" value="HupF/HypC-like"/>
    <property type="match status" value="1"/>
</dbReference>
<dbReference type="EMBL" id="CP000909">
    <property type="protein sequence ID" value="ABY35966.1"/>
    <property type="molecule type" value="Genomic_DNA"/>
</dbReference>
<dbReference type="InterPro" id="IPR019812">
    <property type="entry name" value="Hydgase_assmbl_chp_CS"/>
</dbReference>
<dbReference type="eggNOG" id="COG0298">
    <property type="taxonomic scope" value="Bacteria"/>
</dbReference>
<dbReference type="GO" id="GO:0005506">
    <property type="term" value="F:iron ion binding"/>
    <property type="evidence" value="ECO:0000318"/>
    <property type="project" value="GO_Central"/>
</dbReference>
<dbReference type="KEGG" id="cau:Caur_2763"/>
<protein>
    <submittedName>
        <fullName evidence="2">Hydrogenase assembly chaperone hypC/hupF</fullName>
    </submittedName>
</protein>
<dbReference type="EnsemblBacteria" id="ABY35966">
    <property type="protein sequence ID" value="ABY35966"/>
    <property type="gene ID" value="Caur_2763"/>
</dbReference>
<dbReference type="Proteomes" id="UP000002008">
    <property type="component" value="Chromosome"/>
</dbReference>
<dbReference type="STRING" id="324602.Caur_2763"/>
<accession>A9WK88</accession>
<dbReference type="InParanoid" id="A9WK88"/>
<evidence type="ECO:0000313" key="2">
    <source>
        <dbReference type="EMBL" id="ABY35966.1"/>
    </source>
</evidence>
<organism evidence="2 3">
    <name type="scientific">Chloroflexus aurantiacus (strain ATCC 29366 / DSM 635 / J-10-fl)</name>
    <dbReference type="NCBI Taxonomy" id="324602"/>
    <lineage>
        <taxon>Bacteria</taxon>
        <taxon>Bacillati</taxon>
        <taxon>Chloroflexota</taxon>
        <taxon>Chloroflexia</taxon>
        <taxon>Chloroflexales</taxon>
        <taxon>Chloroflexineae</taxon>
        <taxon>Chloroflexaceae</taxon>
        <taxon>Chloroflexus</taxon>
    </lineage>
</organism>
<dbReference type="PROSITE" id="PS01097">
    <property type="entry name" value="HUPF_HYPC"/>
    <property type="match status" value="1"/>
</dbReference>
<gene>
    <name evidence="2" type="ordered locus">Caur_2763</name>
</gene>
<name>A9WK88_CHLAA</name>
<comment type="similarity">
    <text evidence="1">Belongs to the HupF/HypC family.</text>
</comment>
<dbReference type="Pfam" id="PF01455">
    <property type="entry name" value="HupF_HypC"/>
    <property type="match status" value="1"/>
</dbReference>
<dbReference type="PRINTS" id="PR00445">
    <property type="entry name" value="HUPFHYPC"/>
</dbReference>
<dbReference type="GO" id="GO:0051604">
    <property type="term" value="P:protein maturation"/>
    <property type="evidence" value="ECO:0000318"/>
    <property type="project" value="GO_Central"/>
</dbReference>